<reference evidence="1 2" key="1">
    <citation type="submission" date="2017-06" db="EMBL/GenBank/DDBJ databases">
        <title>Neisseria chenwenguii sp. nov., isolated from the intestinal contents of Tibetan Plateau Pika in Yushu, Qinghai Province, China.</title>
        <authorList>
            <person name="Zhang G."/>
        </authorList>
    </citation>
    <scope>NUCLEOTIDE SEQUENCE [LARGE SCALE GENOMIC DNA]</scope>
    <source>
        <strain evidence="1 2">10023</strain>
    </source>
</reference>
<evidence type="ECO:0000313" key="2">
    <source>
        <dbReference type="Proteomes" id="UP000198238"/>
    </source>
</evidence>
<name>A0A220S4A1_9NEIS</name>
<accession>A0A220S4A1</accession>
<keyword evidence="2" id="KW-1185">Reference proteome</keyword>
<dbReference type="KEGG" id="nei:BG910_11425"/>
<dbReference type="OrthoDB" id="8600825at2"/>
<protein>
    <submittedName>
        <fullName evidence="1">Uncharacterized protein</fullName>
    </submittedName>
</protein>
<evidence type="ECO:0000313" key="1">
    <source>
        <dbReference type="EMBL" id="ASK28260.1"/>
    </source>
</evidence>
<gene>
    <name evidence="1" type="ORF">BG910_11425</name>
</gene>
<dbReference type="Proteomes" id="UP000198238">
    <property type="component" value="Chromosome"/>
</dbReference>
<proteinExistence type="predicted"/>
<dbReference type="AlphaFoldDB" id="A0A220S4A1"/>
<dbReference type="RefSeq" id="WP_089036950.1">
    <property type="nucleotide sequence ID" value="NZ_CP022278.1"/>
</dbReference>
<sequence length="343" mass="39704">MKHAFILSDCDYPECDTKPFALLTANPTKMHHYVAQTEQRQHAHNADVGAQNQNVYRLPVGLFHKPYRGEADNVNIIANLAAKNLYTLTFVEGSPNQYNLESWFNRHESGYEDSCQLLRTLPAGRLKAPDAVWRILRLKLLGILRNPNNHKTLFAHRLHQAIRRQLPAVSREFVHLIRGREPKHIEAVMQDFGFTFTGYVDWLSNLYGMLSDGVSQPSLFEQMFRSAFDTPEAVKIELYRYPENSGLCLFNDRSFCIQESKKEISVGVNIAHDMFAVVHIKPDLWHALKNEFPHRQTRKQGEIHISDRNQTQRLTYNRLTVKQARAAVYGLSRNRHDYLPELP</sequence>
<dbReference type="EMBL" id="CP022278">
    <property type="protein sequence ID" value="ASK28260.1"/>
    <property type="molecule type" value="Genomic_DNA"/>
</dbReference>
<organism evidence="1 2">
    <name type="scientific">Neisseria chenwenguii</name>
    <dbReference type="NCBI Taxonomy" id="1853278"/>
    <lineage>
        <taxon>Bacteria</taxon>
        <taxon>Pseudomonadati</taxon>
        <taxon>Pseudomonadota</taxon>
        <taxon>Betaproteobacteria</taxon>
        <taxon>Neisseriales</taxon>
        <taxon>Neisseriaceae</taxon>
        <taxon>Neisseria</taxon>
    </lineage>
</organism>